<dbReference type="AlphaFoldDB" id="A0A1A6A6D5"/>
<organism evidence="2">
    <name type="scientific">Kwoniella dejecticola CBS 10117</name>
    <dbReference type="NCBI Taxonomy" id="1296121"/>
    <lineage>
        <taxon>Eukaryota</taxon>
        <taxon>Fungi</taxon>
        <taxon>Dikarya</taxon>
        <taxon>Basidiomycota</taxon>
        <taxon>Agaricomycotina</taxon>
        <taxon>Tremellomycetes</taxon>
        <taxon>Tremellales</taxon>
        <taxon>Cryptococcaceae</taxon>
        <taxon>Kwoniella</taxon>
    </lineage>
</organism>
<dbReference type="EMBL" id="KI894030">
    <property type="protein sequence ID" value="OBR85615.1"/>
    <property type="molecule type" value="Genomic_DNA"/>
</dbReference>
<dbReference type="KEGG" id="kdj:28967025"/>
<dbReference type="Gene3D" id="3.30.70.100">
    <property type="match status" value="1"/>
</dbReference>
<dbReference type="PROSITE" id="PS51725">
    <property type="entry name" value="ABM"/>
    <property type="match status" value="1"/>
</dbReference>
<dbReference type="OrthoDB" id="2581585at2759"/>
<dbReference type="InterPro" id="IPR007138">
    <property type="entry name" value="ABM_dom"/>
</dbReference>
<dbReference type="VEuPathDB" id="FungiDB:I303_03326"/>
<evidence type="ECO:0000313" key="3">
    <source>
        <dbReference type="EMBL" id="WWC60727.1"/>
    </source>
</evidence>
<name>A0A1A6A6D5_9TREE</name>
<keyword evidence="4" id="KW-1185">Reference proteome</keyword>
<gene>
    <name evidence="2" type="ORF">I303_03326</name>
    <name evidence="3" type="ORF">I303_103303</name>
</gene>
<dbReference type="EMBL" id="CP144533">
    <property type="protein sequence ID" value="WWC60727.1"/>
    <property type="molecule type" value="Genomic_DNA"/>
</dbReference>
<reference evidence="3" key="3">
    <citation type="submission" date="2024-02" db="EMBL/GenBank/DDBJ databases">
        <title>Comparative genomics of Cryptococcus and Kwoniella reveals pathogenesis evolution and contrasting modes of karyotype evolution via chromosome fusion or intercentromeric recombination.</title>
        <authorList>
            <person name="Coelho M.A."/>
            <person name="David-Palma M."/>
            <person name="Shea T."/>
            <person name="Bowers K."/>
            <person name="McGinley-Smith S."/>
            <person name="Mohammad A.W."/>
            <person name="Gnirke A."/>
            <person name="Yurkov A.M."/>
            <person name="Nowrousian M."/>
            <person name="Sun S."/>
            <person name="Cuomo C.A."/>
            <person name="Heitman J."/>
        </authorList>
    </citation>
    <scope>NUCLEOTIDE SEQUENCE</scope>
    <source>
        <strain evidence="3">CBS 10117</strain>
    </source>
</reference>
<evidence type="ECO:0000313" key="2">
    <source>
        <dbReference type="EMBL" id="OBR85615.1"/>
    </source>
</evidence>
<feature type="domain" description="ABM" evidence="1">
    <location>
        <begin position="3"/>
        <end position="92"/>
    </location>
</feature>
<dbReference type="Pfam" id="PF03992">
    <property type="entry name" value="ABM"/>
    <property type="match status" value="1"/>
</dbReference>
<evidence type="ECO:0000259" key="1">
    <source>
        <dbReference type="PROSITE" id="PS51725"/>
    </source>
</evidence>
<dbReference type="PANTHER" id="PTHR40624:SF1">
    <property type="entry name" value="BIOSYNTHESIS MONOOXYGENASE, PUTATIVE (AFU_ORTHOLOGUE AFUA_1G12025)-RELATED"/>
    <property type="match status" value="1"/>
</dbReference>
<dbReference type="STRING" id="1296121.A0A1A6A6D5"/>
<proteinExistence type="predicted"/>
<protein>
    <recommendedName>
        <fullName evidence="1">ABM domain-containing protein</fullName>
    </recommendedName>
</protein>
<dbReference type="InterPro" id="IPR011008">
    <property type="entry name" value="Dimeric_a/b-barrel"/>
</dbReference>
<reference evidence="3" key="2">
    <citation type="submission" date="2013-07" db="EMBL/GenBank/DDBJ databases">
        <authorList>
            <consortium name="The Broad Institute Genome Sequencing Platform"/>
            <person name="Cuomo C."/>
            <person name="Litvintseva A."/>
            <person name="Chen Y."/>
            <person name="Heitman J."/>
            <person name="Sun S."/>
            <person name="Springer D."/>
            <person name="Dromer F."/>
            <person name="Young S.K."/>
            <person name="Zeng Q."/>
            <person name="Gargeya S."/>
            <person name="Fitzgerald M."/>
            <person name="Abouelleil A."/>
            <person name="Alvarado L."/>
            <person name="Berlin A.M."/>
            <person name="Chapman S.B."/>
            <person name="Dewar J."/>
            <person name="Goldberg J."/>
            <person name="Griggs A."/>
            <person name="Gujja S."/>
            <person name="Hansen M."/>
            <person name="Howarth C."/>
            <person name="Imamovic A."/>
            <person name="Larimer J."/>
            <person name="McCowan C."/>
            <person name="Murphy C."/>
            <person name="Pearson M."/>
            <person name="Priest M."/>
            <person name="Roberts A."/>
            <person name="Saif S."/>
            <person name="Shea T."/>
            <person name="Sykes S."/>
            <person name="Wortman J."/>
            <person name="Nusbaum C."/>
            <person name="Birren B."/>
        </authorList>
    </citation>
    <scope>NUCLEOTIDE SEQUENCE</scope>
    <source>
        <strain evidence="3">CBS 10117</strain>
    </source>
</reference>
<dbReference type="RefSeq" id="XP_018263457.1">
    <property type="nucleotide sequence ID" value="XM_018406649.1"/>
</dbReference>
<dbReference type="PANTHER" id="PTHR40624">
    <property type="entry name" value="BIOSYNTHESIS MONOOXYGENASE, PUTATIVE (AFU_ORTHOLOGUE AFUA_1G12025)-RELATED"/>
    <property type="match status" value="1"/>
</dbReference>
<dbReference type="Proteomes" id="UP000078595">
    <property type="component" value="Chromosome 4"/>
</dbReference>
<sequence length="96" mass="11293">MGFITLITLWAKEGQRENLIRSINEIKKEVEEKEPGTKKYHLGASQDDPNELWVWEEYESDEALAIHAKNEAVQVWKTKWDEQLARPMRKQVLSIV</sequence>
<evidence type="ECO:0000313" key="4">
    <source>
        <dbReference type="Proteomes" id="UP000078595"/>
    </source>
</evidence>
<reference evidence="2" key="1">
    <citation type="submission" date="2013-07" db="EMBL/GenBank/DDBJ databases">
        <title>The Genome Sequence of Cryptococcus dejecticola CBS10117.</title>
        <authorList>
            <consortium name="The Broad Institute Genome Sequencing Platform"/>
            <person name="Cuomo C."/>
            <person name="Litvintseva A."/>
            <person name="Chen Y."/>
            <person name="Heitman J."/>
            <person name="Sun S."/>
            <person name="Springer D."/>
            <person name="Dromer F."/>
            <person name="Young S.K."/>
            <person name="Zeng Q."/>
            <person name="Gargeya S."/>
            <person name="Fitzgerald M."/>
            <person name="Abouelleil A."/>
            <person name="Alvarado L."/>
            <person name="Berlin A.M."/>
            <person name="Chapman S.B."/>
            <person name="Dewar J."/>
            <person name="Goldberg J."/>
            <person name="Griggs A."/>
            <person name="Gujja S."/>
            <person name="Hansen M."/>
            <person name="Howarth C."/>
            <person name="Imamovic A."/>
            <person name="Larimer J."/>
            <person name="McCowan C."/>
            <person name="Murphy C."/>
            <person name="Pearson M."/>
            <person name="Priest M."/>
            <person name="Roberts A."/>
            <person name="Saif S."/>
            <person name="Shea T."/>
            <person name="Sykes S."/>
            <person name="Wortman J."/>
            <person name="Nusbaum C."/>
            <person name="Birren B."/>
        </authorList>
    </citation>
    <scope>NUCLEOTIDE SEQUENCE [LARGE SCALE GENOMIC DNA]</scope>
    <source>
        <strain evidence="2">CBS 10117</strain>
    </source>
</reference>
<dbReference type="SUPFAM" id="SSF54909">
    <property type="entry name" value="Dimeric alpha+beta barrel"/>
    <property type="match status" value="1"/>
</dbReference>
<accession>A0A1A6A6D5</accession>
<dbReference type="GeneID" id="28967025"/>